<reference evidence="5" key="1">
    <citation type="journal article" date="2018" name="Genome Announc.">
        <title>Draft Genome Sequence of Mycobacterium montefiorense Isolated from Japanese Black Salamander (Hynobius nigrescens).</title>
        <authorList>
            <person name="Fukano H."/>
            <person name="Yoshida M."/>
            <person name="Shimizu A."/>
            <person name="Iwao H."/>
            <person name="Katayama Y."/>
            <person name="Omatsu T."/>
            <person name="Mizutani T."/>
            <person name="Kurata O."/>
            <person name="Wada S."/>
            <person name="Hoshino Y."/>
        </authorList>
    </citation>
    <scope>NUCLEOTIDE SEQUENCE</scope>
    <source>
        <strain evidence="5">BS</strain>
    </source>
</reference>
<evidence type="ECO:0000313" key="7">
    <source>
        <dbReference type="Proteomes" id="UP000245060"/>
    </source>
</evidence>
<accession>A0AA37PQM1</accession>
<evidence type="ECO:0000256" key="2">
    <source>
        <dbReference type="ARBA" id="ARBA00022801"/>
    </source>
</evidence>
<dbReference type="AlphaFoldDB" id="A0AA37PQM1"/>
<dbReference type="Pfam" id="PF00884">
    <property type="entry name" value="Sulfatase"/>
    <property type="match status" value="1"/>
</dbReference>
<dbReference type="EMBL" id="BQYH01000026">
    <property type="protein sequence ID" value="GKU73615.1"/>
    <property type="molecule type" value="Genomic_DNA"/>
</dbReference>
<comment type="similarity">
    <text evidence="1">Belongs to the sulfatase family.</text>
</comment>
<feature type="domain" description="Sulfatase N-terminal" evidence="4">
    <location>
        <begin position="5"/>
        <end position="389"/>
    </location>
</feature>
<dbReference type="EMBL" id="BFCH01000027">
    <property type="protein sequence ID" value="GBG40102.1"/>
    <property type="molecule type" value="Genomic_DNA"/>
</dbReference>
<dbReference type="InterPro" id="IPR050738">
    <property type="entry name" value="Sulfatase"/>
</dbReference>
<dbReference type="Gene3D" id="3.40.720.10">
    <property type="entry name" value="Alkaline Phosphatase, subunit A"/>
    <property type="match status" value="2"/>
</dbReference>
<feature type="region of interest" description="Disordered" evidence="3">
    <location>
        <begin position="562"/>
        <end position="583"/>
    </location>
</feature>
<dbReference type="GO" id="GO:0004065">
    <property type="term" value="F:arylsulfatase activity"/>
    <property type="evidence" value="ECO:0007669"/>
    <property type="project" value="TreeGrafter"/>
</dbReference>
<reference evidence="6" key="4">
    <citation type="submission" date="2022-04" db="EMBL/GenBank/DDBJ databases">
        <authorList>
            <person name="Komine T."/>
            <person name="Fukano H."/>
            <person name="Wada S."/>
        </authorList>
    </citation>
    <scope>NUCLEOTIDE SEQUENCE</scope>
    <source>
        <strain evidence="6">NJB18185</strain>
    </source>
</reference>
<evidence type="ECO:0000256" key="3">
    <source>
        <dbReference type="SAM" id="MobiDB-lite"/>
    </source>
</evidence>
<evidence type="ECO:0000313" key="8">
    <source>
        <dbReference type="Proteomes" id="UP001139505"/>
    </source>
</evidence>
<dbReference type="InterPro" id="IPR000917">
    <property type="entry name" value="Sulfatase_N"/>
</dbReference>
<gene>
    <name evidence="5" type="ORF">MmonteBS_44740</name>
    <name evidence="6" type="ORF">NJB18185_33860</name>
</gene>
<protein>
    <submittedName>
        <fullName evidence="6">Hydrolase</fullName>
    </submittedName>
</protein>
<reference evidence="6" key="3">
    <citation type="journal article" date="2022" name="Microbiol. Resour. Announc.">
        <title>Draft Genome Sequences of Eight Mycobacterium montefiorense Strains Isolated from Salamanders in Captivity.</title>
        <authorList>
            <person name="Komine T."/>
            <person name="Ihara H."/>
            <person name="Fukano H."/>
            <person name="Hoshino Y."/>
            <person name="Kurata O."/>
            <person name="Wada S."/>
        </authorList>
    </citation>
    <scope>NUCLEOTIDE SEQUENCE</scope>
    <source>
        <strain evidence="6">NJB18185</strain>
    </source>
</reference>
<evidence type="ECO:0000313" key="6">
    <source>
        <dbReference type="EMBL" id="GKU73615.1"/>
    </source>
</evidence>
<dbReference type="PANTHER" id="PTHR42693:SF53">
    <property type="entry name" value="ENDO-4-O-SULFATASE"/>
    <property type="match status" value="1"/>
</dbReference>
<evidence type="ECO:0000259" key="4">
    <source>
        <dbReference type="Pfam" id="PF00884"/>
    </source>
</evidence>
<feature type="region of interest" description="Disordered" evidence="3">
    <location>
        <begin position="236"/>
        <end position="255"/>
    </location>
</feature>
<feature type="compositionally biased region" description="Pro residues" evidence="3">
    <location>
        <begin position="237"/>
        <end position="247"/>
    </location>
</feature>
<dbReference type="Proteomes" id="UP001139505">
    <property type="component" value="Unassembled WGS sequence"/>
</dbReference>
<proteinExistence type="inferred from homology"/>
<reference evidence="7" key="2">
    <citation type="submission" date="2018-04" db="EMBL/GenBank/DDBJ databases">
        <title>Draft genome sequence of Mycobacterium montefiorense isolated from Japanese black salamander.</title>
        <authorList>
            <person name="Fukano H."/>
            <person name="Yoshida M."/>
            <person name="Shimizu A."/>
            <person name="Iwao H."/>
            <person name="Kurata O."/>
            <person name="Katayama Y."/>
            <person name="Omatsu T."/>
            <person name="Mizutani T."/>
            <person name="Wada S."/>
            <person name="Hoshino Y."/>
        </authorList>
    </citation>
    <scope>NUCLEOTIDE SEQUENCE [LARGE SCALE GENOMIC DNA]</scope>
    <source>
        <strain evidence="7">BS</strain>
    </source>
</reference>
<evidence type="ECO:0000313" key="5">
    <source>
        <dbReference type="EMBL" id="GBG40102.1"/>
    </source>
</evidence>
<dbReference type="RefSeq" id="WP_108925665.1">
    <property type="nucleotide sequence ID" value="NZ_BFCH01000027.1"/>
</dbReference>
<dbReference type="SUPFAM" id="SSF53649">
    <property type="entry name" value="Alkaline phosphatase-like"/>
    <property type="match status" value="1"/>
</dbReference>
<dbReference type="PANTHER" id="PTHR42693">
    <property type="entry name" value="ARYLSULFATASE FAMILY MEMBER"/>
    <property type="match status" value="1"/>
</dbReference>
<evidence type="ECO:0000256" key="1">
    <source>
        <dbReference type="ARBA" id="ARBA00008779"/>
    </source>
</evidence>
<name>A0AA37PQM1_9MYCO</name>
<sequence>MSDRPDIVIVMTDEERAVPPYETPDVLAWRDRILLGRKWFDEHGVSFGRHYTGSLACVPSRPTIFTGHYPDLHGVTQTDGIGKTAEDSRMRWLRRDEVPTLGNWFRAAGYDTHYDGKWHISHADLIDPDTDRPPATNDDDGVVDPVAVQRYLDADPLGPYGFSGWVGPEPHGALLGNAGIRRDPLIADRVVAWLTDRYARRRAGDQAALRPFLLVASFVNPHDIVLFPTWSRRGPVKPSPLDPPPVAAAPTADEDLSTKPAAQIAFREAYYSGYGPAPAIDRTYQRGAQRYRDLYYRLHAEVDAPIDRVRRAVTENGSAEAVLVRTADHGDLLGAHGGLHQKWFNLYDEATRVPFVIARIGTRTTQPRAVTAPTSHVDLVPTLLGAAGVDVAEVAATLAQSFSEVHELPGRDLMPVVDGAPADDTRAVYLMTRDNMLEGDSGASGLGRRLKQTVNPPAPLRIRIPAHTASNFEGLVVRVDDAAGAGHLWKLVRTFDDPGTWTEPGVRHLAANGIGGEAFRTSPLDDQWELYDLTADPIEADNRWADPGLHDLRQHLRTQLKQARANSVPERNQPWPYATRRPPAESRRWLLNRARSASGQ</sequence>
<comment type="caution">
    <text evidence="6">The sequence shown here is derived from an EMBL/GenBank/DDBJ whole genome shotgun (WGS) entry which is preliminary data.</text>
</comment>
<keyword evidence="7" id="KW-1185">Reference proteome</keyword>
<dbReference type="Proteomes" id="UP000245060">
    <property type="component" value="Unassembled WGS sequence"/>
</dbReference>
<keyword evidence="2 6" id="KW-0378">Hydrolase</keyword>
<organism evidence="6 8">
    <name type="scientific">Mycobacterium montefiorense</name>
    <dbReference type="NCBI Taxonomy" id="154654"/>
    <lineage>
        <taxon>Bacteria</taxon>
        <taxon>Bacillati</taxon>
        <taxon>Actinomycetota</taxon>
        <taxon>Actinomycetes</taxon>
        <taxon>Mycobacteriales</taxon>
        <taxon>Mycobacteriaceae</taxon>
        <taxon>Mycobacterium</taxon>
        <taxon>Mycobacterium simiae complex</taxon>
    </lineage>
</organism>
<dbReference type="InterPro" id="IPR017850">
    <property type="entry name" value="Alkaline_phosphatase_core_sf"/>
</dbReference>